<dbReference type="GO" id="GO:0071973">
    <property type="term" value="P:bacterial-type flagellum-dependent cell motility"/>
    <property type="evidence" value="ECO:0007669"/>
    <property type="project" value="TreeGrafter"/>
</dbReference>
<dbReference type="PANTHER" id="PTHR30288:SF0">
    <property type="entry name" value="FLAGELLAR HOOK-ASSOCIATED PROTEIN 2"/>
    <property type="match status" value="1"/>
</dbReference>
<dbReference type="AlphaFoldDB" id="A0A432YDQ1"/>
<feature type="domain" description="Flagellar hook-associated protein 2 N-terminal" evidence="6">
    <location>
        <begin position="11"/>
        <end position="105"/>
    </location>
</feature>
<evidence type="ECO:0000256" key="5">
    <source>
        <dbReference type="RuleBase" id="RU362066"/>
    </source>
</evidence>
<protein>
    <recommendedName>
        <fullName evidence="5">Flagellar hook-associated protein 2</fullName>
        <shortName evidence="5">HAP2</shortName>
    </recommendedName>
    <alternativeName>
        <fullName evidence="5">Flagellar cap protein</fullName>
    </alternativeName>
</protein>
<name>A0A432YDQ1_9GAMM</name>
<accession>A0A432YDQ1</accession>
<dbReference type="Pfam" id="PF07195">
    <property type="entry name" value="FliD_C"/>
    <property type="match status" value="1"/>
</dbReference>
<keyword evidence="8" id="KW-0969">Cilium</keyword>
<evidence type="ECO:0000256" key="4">
    <source>
        <dbReference type="ARBA" id="ARBA00023143"/>
    </source>
</evidence>
<dbReference type="GO" id="GO:0009421">
    <property type="term" value="C:bacterial-type flagellum filament cap"/>
    <property type="evidence" value="ECO:0007669"/>
    <property type="project" value="InterPro"/>
</dbReference>
<keyword evidence="5" id="KW-0964">Secreted</keyword>
<keyword evidence="8" id="KW-0282">Flagellum</keyword>
<dbReference type="Pfam" id="PF02465">
    <property type="entry name" value="FliD_N"/>
    <property type="match status" value="1"/>
</dbReference>
<sequence length="453" mass="47966">MASIAALGVGSGLDLNGLLNQLESAERQRLQPLIQQKASYQAKISAYGKLEGALAQFQTALTRLEKPETFAAVSSKVSNDTMSVAADATAVPGSYQVVVDQLASHASFATLGIDDSARALAAGSVSFSLADGTSHTIDVSAEDTSLASIRDAINAQQQDVTASIINDGDANAPYRLVLNSNQTGAASSIETLSFSGFSDALSADATTQRSGSDAEFSVNGLAMRRSSNQVQDAIQGVTLNLQAANEQGLVTVARDESAINKAVKDFVKAFNSLNTTIRDLGAYDAETQRSGRLLGDTALRDVQDDLRALVSFQGGTNEGLTFLSDLGIERELDGSLALDEDALQELVSTQLADVTQFFTGAGEATGFAGRSQELINQLLDENGILATSTEGMKEAMTRIDERYAREEVAIASTVDRYRSQFAQLDSMIASMNSTSAYLTQQFDALSMQLGRKK</sequence>
<dbReference type="GO" id="GO:0005576">
    <property type="term" value="C:extracellular region"/>
    <property type="evidence" value="ECO:0007669"/>
    <property type="project" value="UniProtKB-SubCell"/>
</dbReference>
<dbReference type="Pfam" id="PF07196">
    <property type="entry name" value="Flagellin_IN"/>
    <property type="match status" value="1"/>
</dbReference>
<dbReference type="InterPro" id="IPR003481">
    <property type="entry name" value="FliD_N"/>
</dbReference>
<comment type="subcellular location">
    <subcellularLocation>
        <location evidence="5">Secreted</location>
    </subcellularLocation>
    <subcellularLocation>
        <location evidence="5">Bacterial flagellum</location>
    </subcellularLocation>
</comment>
<dbReference type="EMBL" id="PIPY01000009">
    <property type="protein sequence ID" value="RUO59061.1"/>
    <property type="molecule type" value="Genomic_DNA"/>
</dbReference>
<keyword evidence="4 5" id="KW-0975">Bacterial flagellum</keyword>
<organism evidence="8 9">
    <name type="scientific">Pseudidiomarina insulisalsae</name>
    <dbReference type="NCBI Taxonomy" id="575789"/>
    <lineage>
        <taxon>Bacteria</taxon>
        <taxon>Pseudomonadati</taxon>
        <taxon>Pseudomonadota</taxon>
        <taxon>Gammaproteobacteria</taxon>
        <taxon>Alteromonadales</taxon>
        <taxon>Idiomarinaceae</taxon>
        <taxon>Pseudidiomarina</taxon>
    </lineage>
</organism>
<comment type="similarity">
    <text evidence="1 5">Belongs to the FliD family.</text>
</comment>
<gene>
    <name evidence="8" type="ORF">CWI71_09590</name>
</gene>
<keyword evidence="9" id="KW-1185">Reference proteome</keyword>
<evidence type="ECO:0000259" key="7">
    <source>
        <dbReference type="Pfam" id="PF07195"/>
    </source>
</evidence>
<dbReference type="GO" id="GO:0007155">
    <property type="term" value="P:cell adhesion"/>
    <property type="evidence" value="ECO:0007669"/>
    <property type="project" value="InterPro"/>
</dbReference>
<evidence type="ECO:0000313" key="9">
    <source>
        <dbReference type="Proteomes" id="UP000288259"/>
    </source>
</evidence>
<dbReference type="RefSeq" id="WP_126755051.1">
    <property type="nucleotide sequence ID" value="NZ_PIPY01000009.1"/>
</dbReference>
<proteinExistence type="inferred from homology"/>
<dbReference type="Proteomes" id="UP000288259">
    <property type="component" value="Unassembled WGS sequence"/>
</dbReference>
<dbReference type="PANTHER" id="PTHR30288">
    <property type="entry name" value="FLAGELLAR CAP/ASSEMBLY PROTEIN FLID"/>
    <property type="match status" value="1"/>
</dbReference>
<dbReference type="InterPro" id="IPR010810">
    <property type="entry name" value="Flagellin_hook_IN_motif"/>
</dbReference>
<evidence type="ECO:0000256" key="2">
    <source>
        <dbReference type="ARBA" id="ARBA00011255"/>
    </source>
</evidence>
<keyword evidence="3" id="KW-0175">Coiled coil</keyword>
<dbReference type="OrthoDB" id="9810816at2"/>
<dbReference type="InterPro" id="IPR040026">
    <property type="entry name" value="FliD"/>
</dbReference>
<comment type="function">
    <text evidence="5">Required for morphogenesis and for the elongation of the flagellar filament by facilitating polymerization of the flagellin monomers at the tip of growing filament. Forms a capping structure, which prevents flagellin subunits (transported through the central channel of the flagellum) from leaking out without polymerization at the distal end.</text>
</comment>
<comment type="subunit">
    <text evidence="2 5">Homopentamer.</text>
</comment>
<feature type="domain" description="Flagellar hook-associated protein 2 C-terminal" evidence="7">
    <location>
        <begin position="211"/>
        <end position="433"/>
    </location>
</feature>
<evidence type="ECO:0000256" key="3">
    <source>
        <dbReference type="ARBA" id="ARBA00023054"/>
    </source>
</evidence>
<comment type="caution">
    <text evidence="8">The sequence shown here is derived from an EMBL/GenBank/DDBJ whole genome shotgun (WGS) entry which is preliminary data.</text>
</comment>
<evidence type="ECO:0000313" key="8">
    <source>
        <dbReference type="EMBL" id="RUO59061.1"/>
    </source>
</evidence>
<evidence type="ECO:0000259" key="6">
    <source>
        <dbReference type="Pfam" id="PF02465"/>
    </source>
</evidence>
<dbReference type="InterPro" id="IPR010809">
    <property type="entry name" value="FliD_C"/>
</dbReference>
<reference evidence="9" key="1">
    <citation type="journal article" date="2018" name="Front. Microbiol.">
        <title>Genome-Based Analysis Reveals the Taxonomy and Diversity of the Family Idiomarinaceae.</title>
        <authorList>
            <person name="Liu Y."/>
            <person name="Lai Q."/>
            <person name="Shao Z."/>
        </authorList>
    </citation>
    <scope>NUCLEOTIDE SEQUENCE [LARGE SCALE GENOMIC DNA]</scope>
    <source>
        <strain evidence="9">CVS-6</strain>
    </source>
</reference>
<evidence type="ECO:0000256" key="1">
    <source>
        <dbReference type="ARBA" id="ARBA00009764"/>
    </source>
</evidence>
<dbReference type="GO" id="GO:0009424">
    <property type="term" value="C:bacterial-type flagellum hook"/>
    <property type="evidence" value="ECO:0007669"/>
    <property type="project" value="UniProtKB-UniRule"/>
</dbReference>
<keyword evidence="8" id="KW-0966">Cell projection</keyword>